<dbReference type="Proteomes" id="UP001139981">
    <property type="component" value="Unassembled WGS sequence"/>
</dbReference>
<reference evidence="1" key="1">
    <citation type="submission" date="2022-07" db="EMBL/GenBank/DDBJ databases">
        <title>Phylogenomic reconstructions and comparative analyses of Kickxellomycotina fungi.</title>
        <authorList>
            <person name="Reynolds N.K."/>
            <person name="Stajich J.E."/>
            <person name="Barry K."/>
            <person name="Grigoriev I.V."/>
            <person name="Crous P."/>
            <person name="Smith M.E."/>
        </authorList>
    </citation>
    <scope>NUCLEOTIDE SEQUENCE</scope>
    <source>
        <strain evidence="1">CBS 190363</strain>
    </source>
</reference>
<gene>
    <name evidence="1" type="ORF">IWW38_002257</name>
</gene>
<protein>
    <submittedName>
        <fullName evidence="1">Uncharacterized protein</fullName>
    </submittedName>
</protein>
<keyword evidence="2" id="KW-1185">Reference proteome</keyword>
<sequence>MGPARKTAKSAKGPKTASPYNVFFQRELKKIKQENPEMSHKDAFKQAGLNWRTSSENPKNQSKGAVADSSANATSVEPPAAKPVEESVEKPVEESVEKPVEESAEKPAEKPVETVAPAIQSSSMVPPPPAAAPSANTAPIAVPALAPAAPVAAPVAAPEQAQQVPMPVLGSNSPFGMSMNFDAPKPTSAMSAFGKGGIPMESGSSTLEAARASSPATMAASSASKAPVARSLTPVIPSMAAHTVPGSLTAAK</sequence>
<evidence type="ECO:0000313" key="1">
    <source>
        <dbReference type="EMBL" id="KAJ2895588.1"/>
    </source>
</evidence>
<organism evidence="1 2">
    <name type="scientific">Coemansia aciculifera</name>
    <dbReference type="NCBI Taxonomy" id="417176"/>
    <lineage>
        <taxon>Eukaryota</taxon>
        <taxon>Fungi</taxon>
        <taxon>Fungi incertae sedis</taxon>
        <taxon>Zoopagomycota</taxon>
        <taxon>Kickxellomycotina</taxon>
        <taxon>Kickxellomycetes</taxon>
        <taxon>Kickxellales</taxon>
        <taxon>Kickxellaceae</taxon>
        <taxon>Coemansia</taxon>
    </lineage>
</organism>
<dbReference type="EMBL" id="JANBVB010000274">
    <property type="protein sequence ID" value="KAJ2895588.1"/>
    <property type="molecule type" value="Genomic_DNA"/>
</dbReference>
<accession>A0ACC1M5K8</accession>
<name>A0ACC1M5K8_9FUNG</name>
<proteinExistence type="predicted"/>
<evidence type="ECO:0000313" key="2">
    <source>
        <dbReference type="Proteomes" id="UP001139981"/>
    </source>
</evidence>
<comment type="caution">
    <text evidence="1">The sequence shown here is derived from an EMBL/GenBank/DDBJ whole genome shotgun (WGS) entry which is preliminary data.</text>
</comment>